<reference evidence="11 12" key="1">
    <citation type="submission" date="2023-12" db="EMBL/GenBank/DDBJ databases">
        <title>A high-quality genome assembly for Dillenia turbinata (Dilleniales).</title>
        <authorList>
            <person name="Chanderbali A."/>
        </authorList>
    </citation>
    <scope>NUCLEOTIDE SEQUENCE [LARGE SCALE GENOMIC DNA]</scope>
    <source>
        <strain evidence="11">LSX21</strain>
        <tissue evidence="11">Leaf</tissue>
    </source>
</reference>
<feature type="active site" evidence="7">
    <location>
        <position position="398"/>
    </location>
</feature>
<evidence type="ECO:0000256" key="2">
    <source>
        <dbReference type="ARBA" id="ARBA00005531"/>
    </source>
</evidence>
<keyword evidence="4 6" id="KW-0012">Acyltransferase</keyword>
<dbReference type="GO" id="GO:0009922">
    <property type="term" value="F:fatty acid elongase activity"/>
    <property type="evidence" value="ECO:0007669"/>
    <property type="project" value="UniProtKB-EC"/>
</dbReference>
<evidence type="ECO:0000256" key="8">
    <source>
        <dbReference type="SAM" id="Phobius"/>
    </source>
</evidence>
<comment type="similarity">
    <text evidence="2 6">Belongs to the thiolase-like superfamily. Chalcone/stilbene synthases family.</text>
</comment>
<sequence>MRSLTKLKLLQLTIAILLILTLILHRLYSHLLSHLILINPTVSLSFLSLTLLALLYYLSNRPNPVFLLNYSCYKPTPDRKLSYEVSEYFVYKAQKYSPKSIDFMRGIYLKSGLGNETYAPPFIFETGDHNAKLCSAIQEAEEGMFTSVDSLLRKTQVHPSKIDIVIVTCGSFSPNPSLSSLLVNHCNLKPNVKTYNLSGMGCSSGVISIDLVHNILRKSKKIQYALVVITENISLNWYFGDDRSMLVTNCIFRVGCAAAILTNDPSCYPHAKMQLLHSLRTHHGADDSSYRAAMQEEDINNNVGVSLTKDLVRVAGVNLREHIRIFAPRVLPLSQLISYAYSVVMSAVMTAAKPVVPDFTTAFEHLCIHTGGKAVIEAVGRVLRLSDEVTEPARMSLHRFGNTSSSLVFYELAYFEAKNRVKRNDRMWMLAFGTGFKVGSLVWKFLGDSSYQSDNPWNDCIHRYPLKTW</sequence>
<evidence type="ECO:0000313" key="11">
    <source>
        <dbReference type="EMBL" id="KAK6938241.1"/>
    </source>
</evidence>
<feature type="active site" evidence="7">
    <location>
        <position position="202"/>
    </location>
</feature>
<dbReference type="Proteomes" id="UP001370490">
    <property type="component" value="Unassembled WGS sequence"/>
</dbReference>
<evidence type="ECO:0000256" key="5">
    <source>
        <dbReference type="ARBA" id="ARBA00047375"/>
    </source>
</evidence>
<proteinExistence type="inferred from homology"/>
<gene>
    <name evidence="11" type="ORF">RJ641_031749</name>
</gene>
<evidence type="ECO:0000256" key="1">
    <source>
        <dbReference type="ARBA" id="ARBA00005194"/>
    </source>
</evidence>
<keyword evidence="8" id="KW-1133">Transmembrane helix</keyword>
<dbReference type="PIRSF" id="PIRSF036417">
    <property type="entry name" value="3-ktacl-CoA_syn"/>
    <property type="match status" value="1"/>
</dbReference>
<dbReference type="InterPro" id="IPR012392">
    <property type="entry name" value="3-ktacl-CoA_syn"/>
</dbReference>
<evidence type="ECO:0000313" key="12">
    <source>
        <dbReference type="Proteomes" id="UP001370490"/>
    </source>
</evidence>
<dbReference type="Gene3D" id="3.40.47.10">
    <property type="match status" value="1"/>
</dbReference>
<feature type="domain" description="FAE" evidence="9">
    <location>
        <begin position="57"/>
        <end position="345"/>
    </location>
</feature>
<dbReference type="SUPFAM" id="SSF53901">
    <property type="entry name" value="Thiolase-like"/>
    <property type="match status" value="2"/>
</dbReference>
<evidence type="ECO:0000256" key="4">
    <source>
        <dbReference type="ARBA" id="ARBA00023315"/>
    </source>
</evidence>
<comment type="catalytic activity">
    <reaction evidence="5">
        <text>a very-long-chain acyl-CoA + malonyl-CoA + H(+) = a very-long-chain 3-oxoacyl-CoA + CO2 + CoA</text>
        <dbReference type="Rhea" id="RHEA:32727"/>
        <dbReference type="ChEBI" id="CHEBI:15378"/>
        <dbReference type="ChEBI" id="CHEBI:16526"/>
        <dbReference type="ChEBI" id="CHEBI:57287"/>
        <dbReference type="ChEBI" id="CHEBI:57384"/>
        <dbReference type="ChEBI" id="CHEBI:90725"/>
        <dbReference type="ChEBI" id="CHEBI:90736"/>
        <dbReference type="EC" id="2.3.1.199"/>
    </reaction>
</comment>
<dbReference type="EMBL" id="JBAMMX010000006">
    <property type="protein sequence ID" value="KAK6938241.1"/>
    <property type="molecule type" value="Genomic_DNA"/>
</dbReference>
<evidence type="ECO:0000256" key="3">
    <source>
        <dbReference type="ARBA" id="ARBA00022679"/>
    </source>
</evidence>
<feature type="active site" evidence="7">
    <location>
        <position position="365"/>
    </location>
</feature>
<keyword evidence="8" id="KW-0472">Membrane</keyword>
<feature type="active site" evidence="7">
    <location>
        <position position="282"/>
    </location>
</feature>
<feature type="active site" evidence="7">
    <location>
        <position position="369"/>
    </location>
</feature>
<dbReference type="InterPro" id="IPR016039">
    <property type="entry name" value="Thiolase-like"/>
</dbReference>
<feature type="domain" description="Beta-ketoacyl-[acyl-carrier-protein] synthase III C-terminal" evidence="10">
    <location>
        <begin position="364"/>
        <end position="444"/>
    </location>
</feature>
<feature type="active site" evidence="7">
    <location>
        <position position="402"/>
    </location>
</feature>
<evidence type="ECO:0000256" key="7">
    <source>
        <dbReference type="PIRSR" id="PIRSR036417-1"/>
    </source>
</evidence>
<dbReference type="CDD" id="cd00831">
    <property type="entry name" value="CHS_like"/>
    <property type="match status" value="1"/>
</dbReference>
<keyword evidence="3 6" id="KW-0808">Transferase</keyword>
<protein>
    <recommendedName>
        <fullName evidence="6">3-ketoacyl-CoA synthase</fullName>
        <ecNumber evidence="6">2.3.1.-</ecNumber>
    </recommendedName>
</protein>
<dbReference type="GO" id="GO:0016020">
    <property type="term" value="C:membrane"/>
    <property type="evidence" value="ECO:0007669"/>
    <property type="project" value="InterPro"/>
</dbReference>
<evidence type="ECO:0000256" key="6">
    <source>
        <dbReference type="PIRNR" id="PIRNR036417"/>
    </source>
</evidence>
<name>A0AAN8VY56_9MAGN</name>
<feature type="transmembrane region" description="Helical" evidence="8">
    <location>
        <begin position="34"/>
        <end position="58"/>
    </location>
</feature>
<keyword evidence="12" id="KW-1185">Reference proteome</keyword>
<dbReference type="PANTHER" id="PTHR31561">
    <property type="entry name" value="3-KETOACYL-COA SYNTHASE"/>
    <property type="match status" value="1"/>
</dbReference>
<accession>A0AAN8VY56</accession>
<dbReference type="AlphaFoldDB" id="A0AAN8VY56"/>
<evidence type="ECO:0000259" key="9">
    <source>
        <dbReference type="Pfam" id="PF08392"/>
    </source>
</evidence>
<dbReference type="Pfam" id="PF08392">
    <property type="entry name" value="FAE1_CUT1_RppA"/>
    <property type="match status" value="1"/>
</dbReference>
<dbReference type="InterPro" id="IPR013601">
    <property type="entry name" value="FAE1_typ3_polyketide_synth"/>
</dbReference>
<evidence type="ECO:0000259" key="10">
    <source>
        <dbReference type="Pfam" id="PF08541"/>
    </source>
</evidence>
<dbReference type="Pfam" id="PF08541">
    <property type="entry name" value="ACP_syn_III_C"/>
    <property type="match status" value="1"/>
</dbReference>
<dbReference type="EC" id="2.3.1.-" evidence="6"/>
<organism evidence="11 12">
    <name type="scientific">Dillenia turbinata</name>
    <dbReference type="NCBI Taxonomy" id="194707"/>
    <lineage>
        <taxon>Eukaryota</taxon>
        <taxon>Viridiplantae</taxon>
        <taxon>Streptophyta</taxon>
        <taxon>Embryophyta</taxon>
        <taxon>Tracheophyta</taxon>
        <taxon>Spermatophyta</taxon>
        <taxon>Magnoliopsida</taxon>
        <taxon>eudicotyledons</taxon>
        <taxon>Gunneridae</taxon>
        <taxon>Pentapetalae</taxon>
        <taxon>Dilleniales</taxon>
        <taxon>Dilleniaceae</taxon>
        <taxon>Dillenia</taxon>
    </lineage>
</organism>
<comment type="caution">
    <text evidence="11">The sequence shown here is derived from an EMBL/GenBank/DDBJ whole genome shotgun (WGS) entry which is preliminary data.</text>
</comment>
<feature type="transmembrane region" description="Helical" evidence="8">
    <location>
        <begin position="9"/>
        <end position="28"/>
    </location>
</feature>
<keyword evidence="8" id="KW-0812">Transmembrane</keyword>
<comment type="pathway">
    <text evidence="1 6">Lipid metabolism; fatty acid biosynthesis.</text>
</comment>
<dbReference type="GO" id="GO:0006633">
    <property type="term" value="P:fatty acid biosynthetic process"/>
    <property type="evidence" value="ECO:0007669"/>
    <property type="project" value="InterPro"/>
</dbReference>
<dbReference type="InterPro" id="IPR013747">
    <property type="entry name" value="ACP_syn_III_C"/>
</dbReference>